<dbReference type="Pfam" id="PF00528">
    <property type="entry name" value="BPD_transp_1"/>
    <property type="match status" value="1"/>
</dbReference>
<comment type="caution">
    <text evidence="10">The sequence shown here is derived from an EMBL/GenBank/DDBJ whole genome shotgun (WGS) entry which is preliminary data.</text>
</comment>
<dbReference type="EMBL" id="JAQQFR010000020">
    <property type="protein sequence ID" value="MFL9881175.1"/>
    <property type="molecule type" value="Genomic_DNA"/>
</dbReference>
<sequence>MNPITTLQLHYMLAGAGGTLLLTVLTFGGGALAAMSVALLRVSPRQVLRRVSSGYVQLIQGTPLLILMGLCFYGPNIIGIGTVPALPAAAVAMIIYSSAFLGEIWRGCIEAVPRTQFEASECLGLTRTQTMFRVILPQAMRIATPPTVGFMVQIVKNTSVASIVIGYAELSYAAKELNSATFEPFIYFGLAAALYFAMCYPLSLLSKRLERKMNARRR</sequence>
<evidence type="ECO:0000313" key="11">
    <source>
        <dbReference type="Proteomes" id="UP001629214"/>
    </source>
</evidence>
<evidence type="ECO:0000313" key="10">
    <source>
        <dbReference type="EMBL" id="MFL9881175.1"/>
    </source>
</evidence>
<proteinExistence type="inferred from homology"/>
<comment type="similarity">
    <text evidence="2">Belongs to the binding-protein-dependent transport system permease family. HisMQ subfamily.</text>
</comment>
<dbReference type="InterPro" id="IPR000515">
    <property type="entry name" value="MetI-like"/>
</dbReference>
<keyword evidence="11" id="KW-1185">Reference proteome</keyword>
<feature type="transmembrane region" description="Helical" evidence="8">
    <location>
        <begin position="20"/>
        <end position="42"/>
    </location>
</feature>
<evidence type="ECO:0000256" key="3">
    <source>
        <dbReference type="ARBA" id="ARBA00022448"/>
    </source>
</evidence>
<evidence type="ECO:0000256" key="4">
    <source>
        <dbReference type="ARBA" id="ARBA00022475"/>
    </source>
</evidence>
<dbReference type="CDD" id="cd06261">
    <property type="entry name" value="TM_PBP2"/>
    <property type="match status" value="1"/>
</dbReference>
<feature type="transmembrane region" description="Helical" evidence="8">
    <location>
        <begin position="185"/>
        <end position="206"/>
    </location>
</feature>
<name>A0ABW8ZF53_9BURK</name>
<evidence type="ECO:0000256" key="2">
    <source>
        <dbReference type="ARBA" id="ARBA00010072"/>
    </source>
</evidence>
<protein>
    <submittedName>
        <fullName evidence="10">Amino acid ABC transporter permease</fullName>
    </submittedName>
</protein>
<dbReference type="SUPFAM" id="SSF161098">
    <property type="entry name" value="MetI-like"/>
    <property type="match status" value="1"/>
</dbReference>
<comment type="subcellular location">
    <subcellularLocation>
        <location evidence="1">Cell inner membrane</location>
        <topology evidence="1">Multi-pass membrane protein</topology>
    </subcellularLocation>
    <subcellularLocation>
        <location evidence="8">Cell membrane</location>
        <topology evidence="8">Multi-pass membrane protein</topology>
    </subcellularLocation>
</comment>
<dbReference type="Gene3D" id="1.10.3720.10">
    <property type="entry name" value="MetI-like"/>
    <property type="match status" value="1"/>
</dbReference>
<dbReference type="NCBIfam" id="TIGR01726">
    <property type="entry name" value="HEQRo_perm_3TM"/>
    <property type="match status" value="1"/>
</dbReference>
<keyword evidence="6 8" id="KW-1133">Transmembrane helix</keyword>
<dbReference type="InterPro" id="IPR010065">
    <property type="entry name" value="AA_ABC_transptr_permease_3TM"/>
</dbReference>
<accession>A0ABW8ZF53</accession>
<keyword evidence="5 8" id="KW-0812">Transmembrane</keyword>
<feature type="domain" description="ABC transmembrane type-1" evidence="9">
    <location>
        <begin position="16"/>
        <end position="206"/>
    </location>
</feature>
<evidence type="ECO:0000256" key="8">
    <source>
        <dbReference type="RuleBase" id="RU363032"/>
    </source>
</evidence>
<reference evidence="10 11" key="1">
    <citation type="journal article" date="2024" name="Chem. Sci.">
        <title>Discovery of megapolipeptins by genome mining of a Burkholderiales bacteria collection.</title>
        <authorList>
            <person name="Paulo B.S."/>
            <person name="Recchia M.J.J."/>
            <person name="Lee S."/>
            <person name="Fergusson C.H."/>
            <person name="Romanowski S.B."/>
            <person name="Hernandez A."/>
            <person name="Krull N."/>
            <person name="Liu D.Y."/>
            <person name="Cavanagh H."/>
            <person name="Bos A."/>
            <person name="Gray C.A."/>
            <person name="Murphy B.T."/>
            <person name="Linington R.G."/>
            <person name="Eustaquio A.S."/>
        </authorList>
    </citation>
    <scope>NUCLEOTIDE SEQUENCE [LARGE SCALE GENOMIC DNA]</scope>
    <source>
        <strain evidence="10 11">RL21-008-BIB-B</strain>
    </source>
</reference>
<evidence type="ECO:0000256" key="6">
    <source>
        <dbReference type="ARBA" id="ARBA00022989"/>
    </source>
</evidence>
<keyword evidence="4" id="KW-1003">Cell membrane</keyword>
<dbReference type="RefSeq" id="WP_408170369.1">
    <property type="nucleotide sequence ID" value="NZ_JAQQFR010000020.1"/>
</dbReference>
<evidence type="ECO:0000259" key="9">
    <source>
        <dbReference type="PROSITE" id="PS50928"/>
    </source>
</evidence>
<keyword evidence="3 8" id="KW-0813">Transport</keyword>
<dbReference type="PANTHER" id="PTHR30614">
    <property type="entry name" value="MEMBRANE COMPONENT OF AMINO ACID ABC TRANSPORTER"/>
    <property type="match status" value="1"/>
</dbReference>
<dbReference type="PROSITE" id="PS50928">
    <property type="entry name" value="ABC_TM1"/>
    <property type="match status" value="1"/>
</dbReference>
<dbReference type="InterPro" id="IPR035906">
    <property type="entry name" value="MetI-like_sf"/>
</dbReference>
<dbReference type="InterPro" id="IPR043429">
    <property type="entry name" value="ArtM/GltK/GlnP/TcyL/YhdX-like"/>
</dbReference>
<organism evidence="10 11">
    <name type="scientific">Herbaspirillum rhizosphaerae</name>
    <dbReference type="NCBI Taxonomy" id="346179"/>
    <lineage>
        <taxon>Bacteria</taxon>
        <taxon>Pseudomonadati</taxon>
        <taxon>Pseudomonadota</taxon>
        <taxon>Betaproteobacteria</taxon>
        <taxon>Burkholderiales</taxon>
        <taxon>Oxalobacteraceae</taxon>
        <taxon>Herbaspirillum</taxon>
    </lineage>
</organism>
<dbReference type="PANTHER" id="PTHR30614:SF34">
    <property type="entry name" value="BLR6398 PROTEIN"/>
    <property type="match status" value="1"/>
</dbReference>
<evidence type="ECO:0000256" key="5">
    <source>
        <dbReference type="ARBA" id="ARBA00022692"/>
    </source>
</evidence>
<evidence type="ECO:0000256" key="1">
    <source>
        <dbReference type="ARBA" id="ARBA00004429"/>
    </source>
</evidence>
<feature type="transmembrane region" description="Helical" evidence="8">
    <location>
        <begin position="63"/>
        <end position="96"/>
    </location>
</feature>
<evidence type="ECO:0000256" key="7">
    <source>
        <dbReference type="ARBA" id="ARBA00023136"/>
    </source>
</evidence>
<dbReference type="Proteomes" id="UP001629214">
    <property type="component" value="Unassembled WGS sequence"/>
</dbReference>
<keyword evidence="7 8" id="KW-0472">Membrane</keyword>
<gene>
    <name evidence="10" type="ORF">PQR63_22445</name>
</gene>